<dbReference type="Proteomes" id="UP000887013">
    <property type="component" value="Unassembled WGS sequence"/>
</dbReference>
<dbReference type="OrthoDB" id="6455315at2759"/>
<gene>
    <name evidence="3" type="primary">AVEN_175597_1</name>
    <name evidence="3" type="ORF">NPIL_135761</name>
    <name evidence="1" type="ORF">NPIL_315421</name>
    <name evidence="2" type="ORF">NPIL_95001</name>
</gene>
<evidence type="ECO:0000313" key="4">
    <source>
        <dbReference type="Proteomes" id="UP000887013"/>
    </source>
</evidence>
<dbReference type="EMBL" id="BMAW01029711">
    <property type="protein sequence ID" value="GFU13383.1"/>
    <property type="molecule type" value="Genomic_DNA"/>
</dbReference>
<evidence type="ECO:0000313" key="2">
    <source>
        <dbReference type="EMBL" id="GFU10623.1"/>
    </source>
</evidence>
<dbReference type="EMBL" id="BMAW01029124">
    <property type="protein sequence ID" value="GFU10623.1"/>
    <property type="molecule type" value="Genomic_DNA"/>
</dbReference>
<keyword evidence="4" id="KW-1185">Reference proteome</keyword>
<dbReference type="EMBL" id="BMAW01104718">
    <property type="protein sequence ID" value="GFT16048.1"/>
    <property type="molecule type" value="Genomic_DNA"/>
</dbReference>
<organism evidence="3 4">
    <name type="scientific">Nephila pilipes</name>
    <name type="common">Giant wood spider</name>
    <name type="synonym">Nephila maculata</name>
    <dbReference type="NCBI Taxonomy" id="299642"/>
    <lineage>
        <taxon>Eukaryota</taxon>
        <taxon>Metazoa</taxon>
        <taxon>Ecdysozoa</taxon>
        <taxon>Arthropoda</taxon>
        <taxon>Chelicerata</taxon>
        <taxon>Arachnida</taxon>
        <taxon>Araneae</taxon>
        <taxon>Araneomorphae</taxon>
        <taxon>Entelegynae</taxon>
        <taxon>Araneoidea</taxon>
        <taxon>Nephilidae</taxon>
        <taxon>Nephila</taxon>
    </lineage>
</organism>
<name>A0A8X6Q975_NEPPI</name>
<sequence>MADLLTKEGSALPSAASNEHFGFEIFLLSTGQKQILLGESLLLTIGVMKTVLVCLYNPKVQDPHRQHWPDCIVVTSKA</sequence>
<reference evidence="3" key="1">
    <citation type="submission" date="2020-08" db="EMBL/GenBank/DDBJ databases">
        <title>Multicomponent nature underlies the extraordinary mechanical properties of spider dragline silk.</title>
        <authorList>
            <person name="Kono N."/>
            <person name="Nakamura H."/>
            <person name="Mori M."/>
            <person name="Yoshida Y."/>
            <person name="Ohtoshi R."/>
            <person name="Malay A.D."/>
            <person name="Moran D.A.P."/>
            <person name="Tomita M."/>
            <person name="Numata K."/>
            <person name="Arakawa K."/>
        </authorList>
    </citation>
    <scope>NUCLEOTIDE SEQUENCE</scope>
</reference>
<protein>
    <submittedName>
        <fullName evidence="3">Uncharacterized protein</fullName>
    </submittedName>
</protein>
<evidence type="ECO:0000313" key="3">
    <source>
        <dbReference type="EMBL" id="GFU13383.1"/>
    </source>
</evidence>
<comment type="caution">
    <text evidence="3">The sequence shown here is derived from an EMBL/GenBank/DDBJ whole genome shotgun (WGS) entry which is preliminary data.</text>
</comment>
<dbReference type="AlphaFoldDB" id="A0A8X6Q975"/>
<accession>A0A8X6Q975</accession>
<evidence type="ECO:0000313" key="1">
    <source>
        <dbReference type="EMBL" id="GFT16048.1"/>
    </source>
</evidence>
<proteinExistence type="predicted"/>